<feature type="site" description="Lowers pKa of active site Tyr" evidence="3">
    <location>
        <position position="80"/>
    </location>
</feature>
<evidence type="ECO:0000256" key="2">
    <source>
        <dbReference type="PIRSR" id="PIRSR000097-2"/>
    </source>
</evidence>
<dbReference type="PROSITE" id="PS00062">
    <property type="entry name" value="ALDOKETO_REDUCTASE_2"/>
    <property type="match status" value="1"/>
</dbReference>
<sequence>MSSVVPTLKLNNGYKIPAFGLGTYKPIEGVEESVKHAIDCNYRHIDTAYFYGNEIEIGNAVRAKIEEKGINREDMFIVSKLWSIFHEPDKVEYGCRMSLNKLNLEYIDLYLIHFPVSLAYVSDTELWPSDEKGIISDSVSFSIRDDIDVLDTYKAMEKLVEKGIVRSIGVSNFNIEQITRILEGCTIKPVVNQIEFSPGVNQKKLIEFCKDHDIVVVAYTPLGRPNLQTKTPDFIFDESVIAIGNKYKKTSAQVALRYLTQCGAIPIPRSQSKERIQENISIFDFELTPAEMTVLDQFQKDRSDFIDVQKLKEFSTQY</sequence>
<name>A0A9Q0N1A2_9DIPT</name>
<protein>
    <submittedName>
        <fullName evidence="5">Aldo-keto reductase family 1 member C23-like protein</fullName>
    </submittedName>
</protein>
<dbReference type="InterPro" id="IPR036812">
    <property type="entry name" value="NAD(P)_OxRdtase_dom_sf"/>
</dbReference>
<dbReference type="EMBL" id="WJQU01000002">
    <property type="protein sequence ID" value="KAJ6641750.1"/>
    <property type="molecule type" value="Genomic_DNA"/>
</dbReference>
<gene>
    <name evidence="5" type="primary">PGFS_2</name>
    <name evidence="5" type="ORF">Bhyg_06690</name>
</gene>
<feature type="active site" description="Proton donor" evidence="1">
    <location>
        <position position="51"/>
    </location>
</feature>
<dbReference type="FunFam" id="3.20.20.100:FF:000023">
    <property type="entry name" value="aldose reductase"/>
    <property type="match status" value="1"/>
</dbReference>
<evidence type="ECO:0000313" key="6">
    <source>
        <dbReference type="Proteomes" id="UP001151699"/>
    </source>
</evidence>
<dbReference type="PANTHER" id="PTHR43827">
    <property type="entry name" value="2,5-DIKETO-D-GLUCONIC ACID REDUCTASE"/>
    <property type="match status" value="1"/>
</dbReference>
<comment type="caution">
    <text evidence="5">The sequence shown here is derived from an EMBL/GenBank/DDBJ whole genome shotgun (WGS) entry which is preliminary data.</text>
</comment>
<dbReference type="OrthoDB" id="416253at2759"/>
<evidence type="ECO:0000256" key="1">
    <source>
        <dbReference type="PIRSR" id="PIRSR000097-1"/>
    </source>
</evidence>
<evidence type="ECO:0000313" key="5">
    <source>
        <dbReference type="EMBL" id="KAJ6641750.1"/>
    </source>
</evidence>
<reference evidence="5" key="1">
    <citation type="submission" date="2022-07" db="EMBL/GenBank/DDBJ databases">
        <authorList>
            <person name="Trinca V."/>
            <person name="Uliana J.V.C."/>
            <person name="Torres T.T."/>
            <person name="Ward R.J."/>
            <person name="Monesi N."/>
        </authorList>
    </citation>
    <scope>NUCLEOTIDE SEQUENCE</scope>
    <source>
        <strain evidence="5">HSMRA1968</strain>
        <tissue evidence="5">Whole embryos</tissue>
    </source>
</reference>
<dbReference type="PANTHER" id="PTHR43827:SF14">
    <property type="entry name" value="NADP-DEPENDENT OXIDOREDUCTASE DOMAIN-CONTAINING PROTEIN"/>
    <property type="match status" value="1"/>
</dbReference>
<dbReference type="PRINTS" id="PR00069">
    <property type="entry name" value="ALDKETRDTASE"/>
</dbReference>
<keyword evidence="6" id="KW-1185">Reference proteome</keyword>
<dbReference type="Gene3D" id="3.20.20.100">
    <property type="entry name" value="NADP-dependent oxidoreductase domain"/>
    <property type="match status" value="1"/>
</dbReference>
<dbReference type="InterPro" id="IPR020471">
    <property type="entry name" value="AKR"/>
</dbReference>
<dbReference type="Proteomes" id="UP001151699">
    <property type="component" value="Chromosome B"/>
</dbReference>
<dbReference type="InterPro" id="IPR018170">
    <property type="entry name" value="Aldo/ket_reductase_CS"/>
</dbReference>
<dbReference type="PIRSF" id="PIRSF000097">
    <property type="entry name" value="AKR"/>
    <property type="match status" value="1"/>
</dbReference>
<dbReference type="SUPFAM" id="SSF51430">
    <property type="entry name" value="NAD(P)-linked oxidoreductase"/>
    <property type="match status" value="1"/>
</dbReference>
<evidence type="ECO:0000256" key="3">
    <source>
        <dbReference type="PIRSR" id="PIRSR000097-3"/>
    </source>
</evidence>
<evidence type="ECO:0000259" key="4">
    <source>
        <dbReference type="Pfam" id="PF00248"/>
    </source>
</evidence>
<dbReference type="InterPro" id="IPR023210">
    <property type="entry name" value="NADP_OxRdtase_dom"/>
</dbReference>
<dbReference type="GO" id="GO:0016491">
    <property type="term" value="F:oxidoreductase activity"/>
    <property type="evidence" value="ECO:0007669"/>
    <property type="project" value="InterPro"/>
</dbReference>
<dbReference type="Pfam" id="PF00248">
    <property type="entry name" value="Aldo_ket_red"/>
    <property type="match status" value="1"/>
</dbReference>
<dbReference type="AlphaFoldDB" id="A0A9Q0N1A2"/>
<organism evidence="5 6">
    <name type="scientific">Pseudolycoriella hygida</name>
    <dbReference type="NCBI Taxonomy" id="35572"/>
    <lineage>
        <taxon>Eukaryota</taxon>
        <taxon>Metazoa</taxon>
        <taxon>Ecdysozoa</taxon>
        <taxon>Arthropoda</taxon>
        <taxon>Hexapoda</taxon>
        <taxon>Insecta</taxon>
        <taxon>Pterygota</taxon>
        <taxon>Neoptera</taxon>
        <taxon>Endopterygota</taxon>
        <taxon>Diptera</taxon>
        <taxon>Nematocera</taxon>
        <taxon>Sciaroidea</taxon>
        <taxon>Sciaridae</taxon>
        <taxon>Pseudolycoriella</taxon>
    </lineage>
</organism>
<proteinExistence type="predicted"/>
<feature type="domain" description="NADP-dependent oxidoreductase" evidence="4">
    <location>
        <begin position="26"/>
        <end position="298"/>
    </location>
</feature>
<feature type="binding site" evidence="2">
    <location>
        <position position="113"/>
    </location>
    <ligand>
        <name>substrate</name>
    </ligand>
</feature>
<accession>A0A9Q0N1A2</accession>